<sequence length="198" mass="22914">MTFNKRAIDIFGIMCGTDNLMEYEDYDVGDMFNSALCFVDVQIEPSQSTIKSLKKLNIELYEGVGKIFAIDDYDNYQTLVFDCGIYAFSLHSRLPEGIDSGSYVKMRFYLVFDEDYHSQLSINGEPLWKVIPGMVYDWKIKDILIWAREGKKGEKYFENLPVAYTSPDGERYKRIRGTDAYNDTGGYDTNYILICEML</sequence>
<reference evidence="1 2" key="1">
    <citation type="submission" date="2015-11" db="EMBL/GenBank/DDBJ databases">
        <authorList>
            <person name="Lin W."/>
        </authorList>
    </citation>
    <scope>NUCLEOTIDE SEQUENCE [LARGE SCALE GENOMIC DNA]</scope>
    <source>
        <strain evidence="1 2">HCH-1</strain>
    </source>
</reference>
<gene>
    <name evidence="1" type="ORF">ASN18_1062</name>
</gene>
<dbReference type="Proteomes" id="UP000060487">
    <property type="component" value="Unassembled WGS sequence"/>
</dbReference>
<protein>
    <submittedName>
        <fullName evidence="1">Uncharacterized protein</fullName>
    </submittedName>
</protein>
<dbReference type="RefSeq" id="WP_085051706.1">
    <property type="nucleotide sequence ID" value="NZ_LNQR01000034.1"/>
</dbReference>
<keyword evidence="2" id="KW-1185">Reference proteome</keyword>
<accession>A0ABR5SKX2</accession>
<evidence type="ECO:0000313" key="1">
    <source>
        <dbReference type="EMBL" id="KWT90978.1"/>
    </source>
</evidence>
<dbReference type="EMBL" id="LNQR01000034">
    <property type="protein sequence ID" value="KWT90978.1"/>
    <property type="molecule type" value="Genomic_DNA"/>
</dbReference>
<organism evidence="1 2">
    <name type="scientific">Candidatus Magnetominusculus xianensis</name>
    <dbReference type="NCBI Taxonomy" id="1748249"/>
    <lineage>
        <taxon>Bacteria</taxon>
        <taxon>Pseudomonadati</taxon>
        <taxon>Nitrospirota</taxon>
        <taxon>Nitrospiria</taxon>
        <taxon>Nitrospirales</taxon>
        <taxon>Nitrospiraceae</taxon>
        <taxon>Candidatus Magnetominusculus</taxon>
    </lineage>
</organism>
<comment type="caution">
    <text evidence="1">The sequence shown here is derived from an EMBL/GenBank/DDBJ whole genome shotgun (WGS) entry which is preliminary data.</text>
</comment>
<proteinExistence type="predicted"/>
<evidence type="ECO:0000313" key="2">
    <source>
        <dbReference type="Proteomes" id="UP000060487"/>
    </source>
</evidence>
<name>A0ABR5SKX2_9BACT</name>